<keyword evidence="6" id="KW-0720">Serine protease</keyword>
<feature type="domain" description="Peptidase S1" evidence="9">
    <location>
        <begin position="151"/>
        <end position="382"/>
    </location>
</feature>
<evidence type="ECO:0000256" key="3">
    <source>
        <dbReference type="ARBA" id="ARBA00022670"/>
    </source>
</evidence>
<evidence type="ECO:0000313" key="11">
    <source>
        <dbReference type="EMBL" id="CAF3880870.1"/>
    </source>
</evidence>
<organism evidence="10 12">
    <name type="scientific">Didymodactylos carnosus</name>
    <dbReference type="NCBI Taxonomy" id="1234261"/>
    <lineage>
        <taxon>Eukaryota</taxon>
        <taxon>Metazoa</taxon>
        <taxon>Spiralia</taxon>
        <taxon>Gnathifera</taxon>
        <taxon>Rotifera</taxon>
        <taxon>Eurotatoria</taxon>
        <taxon>Bdelloidea</taxon>
        <taxon>Philodinida</taxon>
        <taxon>Philodinidae</taxon>
        <taxon>Didymodactylos</taxon>
    </lineage>
</organism>
<feature type="non-terminal residue" evidence="10">
    <location>
        <position position="1"/>
    </location>
</feature>
<dbReference type="AlphaFoldDB" id="A0A814Q9A7"/>
<dbReference type="Gene3D" id="2.40.10.10">
    <property type="entry name" value="Trypsin-like serine proteases"/>
    <property type="match status" value="1"/>
</dbReference>
<keyword evidence="3" id="KW-0645">Protease</keyword>
<keyword evidence="7" id="KW-1015">Disulfide bond</keyword>
<dbReference type="InterPro" id="IPR001254">
    <property type="entry name" value="Trypsin_dom"/>
</dbReference>
<keyword evidence="4" id="KW-0732">Signal</keyword>
<dbReference type="PROSITE" id="PS00134">
    <property type="entry name" value="TRYPSIN_HIS"/>
    <property type="match status" value="1"/>
</dbReference>
<evidence type="ECO:0000256" key="5">
    <source>
        <dbReference type="ARBA" id="ARBA00022801"/>
    </source>
</evidence>
<sequence>GHDDEIVTDTICGTSATKQDDGISIGEVSEVVDSDSSQCNATTATWTVWYNTEDPLMSNGNDVESLKEIREKYPHAICDKPITIEYDHNSTRTNTFYQTIVNLNGVFCMGTLNSPCPDYRVRFCCPKEKAEQSQQCGLSHYSPTLMPNQRIVNGVQAVAHSWPWAVSLQYNGIHDCGGVIIDEYHILTASHCLDYENDLQNYKVKVGAHHKYTSGQSYPIERLYLHPLYDESRSTNDIGIIKLAKPIQFTNRVQPICLVENITEPPLDETVFIAGWGTTIVNDSNSASDVLLQARLRVISDCSMYFAYTHQEQICTMPNGFSVNDHGSCQGDSGGGLFYNKNNQWYVAGVFPQAHHSGCYFHFTQATYRNIQTLGLATAYRDDEDSRSACRKLMSLALIPSGDVKIAFEELQDDSAPTLRPLFNYFSRFWLNETPIHLWNVCGTSRRTNNASEADHHENIRDIDVVQLYTTPHPAHTTSITSSSLISTTSSWSLKIIIHLDAIDQLLRLLSETFAKLPTEIIICNIILIQRISLGKHHFVPINTNAAECLTTVRKLLIDQWHLISAYTVKNIVCPLVKSVTQCLTIRPEADLLAALVLLKAVLPF</sequence>
<dbReference type="InterPro" id="IPR025155">
    <property type="entry name" value="WxxW_domain"/>
</dbReference>
<evidence type="ECO:0000256" key="7">
    <source>
        <dbReference type="ARBA" id="ARBA00023157"/>
    </source>
</evidence>
<evidence type="ECO:0000256" key="6">
    <source>
        <dbReference type="ARBA" id="ARBA00022825"/>
    </source>
</evidence>
<dbReference type="PROSITE" id="PS50240">
    <property type="entry name" value="TRYPSIN_DOM"/>
    <property type="match status" value="1"/>
</dbReference>
<keyword evidence="12" id="KW-1185">Reference proteome</keyword>
<proteinExistence type="predicted"/>
<dbReference type="Pfam" id="PF00089">
    <property type="entry name" value="Trypsin"/>
    <property type="match status" value="1"/>
</dbReference>
<dbReference type="Proteomes" id="UP000681722">
    <property type="component" value="Unassembled WGS sequence"/>
</dbReference>
<dbReference type="OrthoDB" id="10059102at2759"/>
<evidence type="ECO:0000256" key="1">
    <source>
        <dbReference type="ARBA" id="ARBA00004613"/>
    </source>
</evidence>
<dbReference type="InterPro" id="IPR043504">
    <property type="entry name" value="Peptidase_S1_PA_chymotrypsin"/>
</dbReference>
<dbReference type="PRINTS" id="PR00722">
    <property type="entry name" value="CHYMOTRYPSIN"/>
</dbReference>
<dbReference type="EMBL" id="CAJOBC010005938">
    <property type="protein sequence ID" value="CAF3880870.1"/>
    <property type="molecule type" value="Genomic_DNA"/>
</dbReference>
<dbReference type="InterPro" id="IPR018114">
    <property type="entry name" value="TRYPSIN_HIS"/>
</dbReference>
<keyword evidence="2" id="KW-0964">Secreted</keyword>
<dbReference type="FunFam" id="2.40.10.10:FF:000073">
    <property type="entry name" value="Trypsin alpha"/>
    <property type="match status" value="1"/>
</dbReference>
<keyword evidence="5" id="KW-0378">Hydrolase</keyword>
<evidence type="ECO:0000259" key="9">
    <source>
        <dbReference type="PROSITE" id="PS50240"/>
    </source>
</evidence>
<dbReference type="GO" id="GO:0004252">
    <property type="term" value="F:serine-type endopeptidase activity"/>
    <property type="evidence" value="ECO:0007669"/>
    <property type="project" value="InterPro"/>
</dbReference>
<evidence type="ECO:0000256" key="8">
    <source>
        <dbReference type="ARBA" id="ARBA00023180"/>
    </source>
</evidence>
<evidence type="ECO:0000313" key="10">
    <source>
        <dbReference type="EMBL" id="CAF1117152.1"/>
    </source>
</evidence>
<dbReference type="SUPFAM" id="SSF50494">
    <property type="entry name" value="Trypsin-like serine proteases"/>
    <property type="match status" value="1"/>
</dbReference>
<dbReference type="Proteomes" id="UP000663829">
    <property type="component" value="Unassembled WGS sequence"/>
</dbReference>
<dbReference type="SMART" id="SM00020">
    <property type="entry name" value="Tryp_SPc"/>
    <property type="match status" value="1"/>
</dbReference>
<dbReference type="EMBL" id="CAJNOQ010005940">
    <property type="protein sequence ID" value="CAF1117152.1"/>
    <property type="molecule type" value="Genomic_DNA"/>
</dbReference>
<dbReference type="InterPro" id="IPR001314">
    <property type="entry name" value="Peptidase_S1A"/>
</dbReference>
<dbReference type="PANTHER" id="PTHR24252:SF7">
    <property type="entry name" value="HYALIN"/>
    <property type="match status" value="1"/>
</dbReference>
<evidence type="ECO:0000313" key="12">
    <source>
        <dbReference type="Proteomes" id="UP000663829"/>
    </source>
</evidence>
<reference evidence="10" key="1">
    <citation type="submission" date="2021-02" db="EMBL/GenBank/DDBJ databases">
        <authorList>
            <person name="Nowell W R."/>
        </authorList>
    </citation>
    <scope>NUCLEOTIDE SEQUENCE</scope>
</reference>
<evidence type="ECO:0000256" key="4">
    <source>
        <dbReference type="ARBA" id="ARBA00022729"/>
    </source>
</evidence>
<dbReference type="GO" id="GO:0006508">
    <property type="term" value="P:proteolysis"/>
    <property type="evidence" value="ECO:0007669"/>
    <property type="project" value="UniProtKB-KW"/>
</dbReference>
<protein>
    <recommendedName>
        <fullName evidence="9">Peptidase S1 domain-containing protein</fullName>
    </recommendedName>
</protein>
<comment type="caution">
    <text evidence="10">The sequence shown here is derived from an EMBL/GenBank/DDBJ whole genome shotgun (WGS) entry which is preliminary data.</text>
</comment>
<gene>
    <name evidence="10" type="ORF">GPM918_LOCUS19512</name>
    <name evidence="11" type="ORF">SRO942_LOCUS19504</name>
</gene>
<dbReference type="GO" id="GO:0005576">
    <property type="term" value="C:extracellular region"/>
    <property type="evidence" value="ECO:0007669"/>
    <property type="project" value="UniProtKB-SubCell"/>
</dbReference>
<evidence type="ECO:0000256" key="2">
    <source>
        <dbReference type="ARBA" id="ARBA00022525"/>
    </source>
</evidence>
<name>A0A814Q9A7_9BILA</name>
<comment type="subcellular location">
    <subcellularLocation>
        <location evidence="1">Secreted</location>
    </subcellularLocation>
</comment>
<dbReference type="InterPro" id="IPR009003">
    <property type="entry name" value="Peptidase_S1_PA"/>
</dbReference>
<dbReference type="PANTHER" id="PTHR24252">
    <property type="entry name" value="ACROSIN-RELATED"/>
    <property type="match status" value="1"/>
</dbReference>
<dbReference type="Pfam" id="PF13330">
    <property type="entry name" value="Mucin2_WxxW"/>
    <property type="match status" value="1"/>
</dbReference>
<keyword evidence="8" id="KW-0325">Glycoprotein</keyword>
<accession>A0A814Q9A7</accession>
<dbReference type="CDD" id="cd00190">
    <property type="entry name" value="Tryp_SPc"/>
    <property type="match status" value="1"/>
</dbReference>